<dbReference type="SUPFAM" id="SSF56300">
    <property type="entry name" value="Metallo-dependent phosphatases"/>
    <property type="match status" value="1"/>
</dbReference>
<dbReference type="EMBL" id="AAFI02000104">
    <property type="protein sequence ID" value="EAL63507.1"/>
    <property type="molecule type" value="Genomic_DNA"/>
</dbReference>
<protein>
    <recommendedName>
        <fullName evidence="1">Calcineurin-like phosphoesterase domain-containing protein</fullName>
    </recommendedName>
</protein>
<organism evidence="2 3">
    <name type="scientific">Dictyostelium discoideum</name>
    <name type="common">Social amoeba</name>
    <dbReference type="NCBI Taxonomy" id="44689"/>
    <lineage>
        <taxon>Eukaryota</taxon>
        <taxon>Amoebozoa</taxon>
        <taxon>Evosea</taxon>
        <taxon>Eumycetozoa</taxon>
        <taxon>Dictyostelia</taxon>
        <taxon>Dictyosteliales</taxon>
        <taxon>Dictyosteliaceae</taxon>
        <taxon>Dictyostelium</taxon>
    </lineage>
</organism>
<dbReference type="GO" id="GO:0016787">
    <property type="term" value="F:hydrolase activity"/>
    <property type="evidence" value="ECO:0007669"/>
    <property type="project" value="InterPro"/>
</dbReference>
<dbReference type="PANTHER" id="PTHR37844:SF1">
    <property type="entry name" value="CALCINEURIN-LIKE PHOSPHOESTERASE DOMAIN-CONTAINING PROTEIN"/>
    <property type="match status" value="1"/>
</dbReference>
<dbReference type="CDD" id="cd07404">
    <property type="entry name" value="MPP_MS158"/>
    <property type="match status" value="1"/>
</dbReference>
<dbReference type="InterPro" id="IPR029052">
    <property type="entry name" value="Metallo-depent_PP-like"/>
</dbReference>
<dbReference type="GeneID" id="8626263"/>
<gene>
    <name evidence="2" type="ORF">DDB_G0287721</name>
</gene>
<evidence type="ECO:0000259" key="1">
    <source>
        <dbReference type="Pfam" id="PF00149"/>
    </source>
</evidence>
<dbReference type="AlphaFoldDB" id="Q54JZ4"/>
<accession>Q54JZ4</accession>
<dbReference type="OMA" id="FTHHSPV"/>
<dbReference type="PaxDb" id="44689-DDB0187591"/>
<dbReference type="InterPro" id="IPR004843">
    <property type="entry name" value="Calcineurin-like_PHP"/>
</dbReference>
<dbReference type="RefSeq" id="XP_637008.1">
    <property type="nucleotide sequence ID" value="XM_631916.1"/>
</dbReference>
<evidence type="ECO:0000313" key="3">
    <source>
        <dbReference type="Proteomes" id="UP000002195"/>
    </source>
</evidence>
<name>Q54JZ4_DICDI</name>
<comment type="caution">
    <text evidence="2">The sequence shown here is derived from an EMBL/GenBank/DDBJ whole genome shotgun (WGS) entry which is preliminary data.</text>
</comment>
<dbReference type="Proteomes" id="UP000002195">
    <property type="component" value="Unassembled WGS sequence"/>
</dbReference>
<dbReference type="PhylomeDB" id="Q54JZ4"/>
<evidence type="ECO:0000313" key="2">
    <source>
        <dbReference type="EMBL" id="EAL63507.1"/>
    </source>
</evidence>
<dbReference type="HOGENOM" id="CLU_802727_0_0_1"/>
<dbReference type="Pfam" id="PF00149">
    <property type="entry name" value="Metallophos"/>
    <property type="match status" value="1"/>
</dbReference>
<dbReference type="VEuPathDB" id="AmoebaDB:DDB_G0287721"/>
<keyword evidence="3" id="KW-1185">Reference proteome</keyword>
<feature type="domain" description="Calcineurin-like phosphoesterase" evidence="1">
    <location>
        <begin position="51"/>
        <end position="308"/>
    </location>
</feature>
<dbReference type="KEGG" id="ddi:DDB_G0287721"/>
<dbReference type="PANTHER" id="PTHR37844">
    <property type="entry name" value="SER/THR PROTEIN PHOSPHATASE SUPERFAMILY (AFU_ORTHOLOGUE AFUA_1G14840)"/>
    <property type="match status" value="1"/>
</dbReference>
<dbReference type="Gene3D" id="3.60.21.10">
    <property type="match status" value="1"/>
</dbReference>
<proteinExistence type="predicted"/>
<dbReference type="dictyBase" id="DDB_G0287721"/>
<sequence>MNFLNKIFNGVQITPTITEFIEPTKTIQNKAIGEEKDENGNVKPIRVFKYASDIHLEMRDSLEKMKNLKGIYQFEKKPNHRYFLALVGDIGSPIIHENLLLEFLKLCSNQYERVFYVAGNHEYYNRTDVSIPDIVYKIRELIAVNNLSNVHFLDNQVYQLDEFKIIGSTLWSYVDQDHEPDVSRCLNDYRLISVPLEQMCGDEGLPDSTRRLLVTDTNRFHKCGVNFIKYHIGIRDKYGPAANQNTGIPQPPCIVLTHHAPQFNDQKNQTYTSHPKYLKSDRIGQAFSTDLSDIIAPPISVWIFGHTHFNTEYSYNGVKILANQHGYEFGEDIDECKFNSNRYFIF</sequence>
<dbReference type="InParanoid" id="Q54JZ4"/>
<reference evidence="2 3" key="1">
    <citation type="journal article" date="2005" name="Nature">
        <title>The genome of the social amoeba Dictyostelium discoideum.</title>
        <authorList>
            <consortium name="The Dictyostelium discoideum Sequencing Consortium"/>
            <person name="Eichinger L."/>
            <person name="Pachebat J.A."/>
            <person name="Glockner G."/>
            <person name="Rajandream M.A."/>
            <person name="Sucgang R."/>
            <person name="Berriman M."/>
            <person name="Song J."/>
            <person name="Olsen R."/>
            <person name="Szafranski K."/>
            <person name="Xu Q."/>
            <person name="Tunggal B."/>
            <person name="Kummerfeld S."/>
            <person name="Madera M."/>
            <person name="Konfortov B.A."/>
            <person name="Rivero F."/>
            <person name="Bankier A.T."/>
            <person name="Lehmann R."/>
            <person name="Hamlin N."/>
            <person name="Davies R."/>
            <person name="Gaudet P."/>
            <person name="Fey P."/>
            <person name="Pilcher K."/>
            <person name="Chen G."/>
            <person name="Saunders D."/>
            <person name="Sodergren E."/>
            <person name="Davis P."/>
            <person name="Kerhornou A."/>
            <person name="Nie X."/>
            <person name="Hall N."/>
            <person name="Anjard C."/>
            <person name="Hemphill L."/>
            <person name="Bason N."/>
            <person name="Farbrother P."/>
            <person name="Desany B."/>
            <person name="Just E."/>
            <person name="Morio T."/>
            <person name="Rost R."/>
            <person name="Churcher C."/>
            <person name="Cooper J."/>
            <person name="Haydock S."/>
            <person name="van Driessche N."/>
            <person name="Cronin A."/>
            <person name="Goodhead I."/>
            <person name="Muzny D."/>
            <person name="Mourier T."/>
            <person name="Pain A."/>
            <person name="Lu M."/>
            <person name="Harper D."/>
            <person name="Lindsay R."/>
            <person name="Hauser H."/>
            <person name="James K."/>
            <person name="Quiles M."/>
            <person name="Madan Babu M."/>
            <person name="Saito T."/>
            <person name="Buchrieser C."/>
            <person name="Wardroper A."/>
            <person name="Felder M."/>
            <person name="Thangavelu M."/>
            <person name="Johnson D."/>
            <person name="Knights A."/>
            <person name="Loulseged H."/>
            <person name="Mungall K."/>
            <person name="Oliver K."/>
            <person name="Price C."/>
            <person name="Quail M.A."/>
            <person name="Urushihara H."/>
            <person name="Hernandez J."/>
            <person name="Rabbinowitsch E."/>
            <person name="Steffen D."/>
            <person name="Sanders M."/>
            <person name="Ma J."/>
            <person name="Kohara Y."/>
            <person name="Sharp S."/>
            <person name="Simmonds M."/>
            <person name="Spiegler S."/>
            <person name="Tivey A."/>
            <person name="Sugano S."/>
            <person name="White B."/>
            <person name="Walker D."/>
            <person name="Woodward J."/>
            <person name="Winckler T."/>
            <person name="Tanaka Y."/>
            <person name="Shaulsky G."/>
            <person name="Schleicher M."/>
            <person name="Weinstock G."/>
            <person name="Rosenthal A."/>
            <person name="Cox E.C."/>
            <person name="Chisholm R.L."/>
            <person name="Gibbs R."/>
            <person name="Loomis W.F."/>
            <person name="Platzer M."/>
            <person name="Kay R.R."/>
            <person name="Williams J."/>
            <person name="Dear P.H."/>
            <person name="Noegel A.A."/>
            <person name="Barrell B."/>
            <person name="Kuspa A."/>
        </authorList>
    </citation>
    <scope>NUCLEOTIDE SEQUENCE [LARGE SCALE GENOMIC DNA]</scope>
    <source>
        <strain evidence="2 3">AX4</strain>
    </source>
</reference>
<dbReference type="eggNOG" id="ENOG502S7EP">
    <property type="taxonomic scope" value="Eukaryota"/>
</dbReference>